<dbReference type="Pfam" id="PF05069">
    <property type="entry name" value="Phage_tail_S"/>
    <property type="match status" value="1"/>
</dbReference>
<reference evidence="1 2" key="1">
    <citation type="submission" date="2015-11" db="EMBL/GenBank/DDBJ databases">
        <title>Permanent draft genome of Psychrobacter piscatorii LQ58.</title>
        <authorList>
            <person name="Zhou M."/>
            <person name="Dong B."/>
            <person name="Liu Q."/>
        </authorList>
    </citation>
    <scope>NUCLEOTIDE SEQUENCE [LARGE SCALE GENOMIC DNA]</scope>
    <source>
        <strain evidence="1 2">LQ58</strain>
    </source>
</reference>
<evidence type="ECO:0000313" key="1">
    <source>
        <dbReference type="EMBL" id="KRU23297.1"/>
    </source>
</evidence>
<gene>
    <name evidence="1" type="ORF">AS194_05045</name>
</gene>
<evidence type="ECO:0008006" key="3">
    <source>
        <dbReference type="Google" id="ProtNLM"/>
    </source>
</evidence>
<sequence length="145" mass="16573">MFDADLSGGDEIIRRLGDLYFDSKKMQKFSRLVGAEMVNQTEERFYNQHGLDRQPWLPSKRAIEQGGDTLRKDGRLLASLTYIALPDGVKWGTNVVYARMMHYGGKKALFPHLWGDIPARPFLGMNENDRASVLNIINRIMDVDL</sequence>
<organism evidence="1 2">
    <name type="scientific">Psychrobacter piscatorii</name>
    <dbReference type="NCBI Taxonomy" id="554343"/>
    <lineage>
        <taxon>Bacteria</taxon>
        <taxon>Pseudomonadati</taxon>
        <taxon>Pseudomonadota</taxon>
        <taxon>Gammaproteobacteria</taxon>
        <taxon>Moraxellales</taxon>
        <taxon>Moraxellaceae</taxon>
        <taxon>Psychrobacter</taxon>
    </lineage>
</organism>
<comment type="caution">
    <text evidence="1">The sequence shown here is derived from an EMBL/GenBank/DDBJ whole genome shotgun (WGS) entry which is preliminary data.</text>
</comment>
<dbReference type="InterPro" id="IPR006522">
    <property type="entry name" value="Phage_virion_morphogenesis"/>
</dbReference>
<dbReference type="STRING" id="554343.AS194_05045"/>
<dbReference type="EMBL" id="LNDJ01000047">
    <property type="protein sequence ID" value="KRU23297.1"/>
    <property type="molecule type" value="Genomic_DNA"/>
</dbReference>
<protein>
    <recommendedName>
        <fullName evidence="3">Virion morphogenesis protein</fullName>
    </recommendedName>
</protein>
<accession>A0A0T6DTT0</accession>
<keyword evidence="2" id="KW-1185">Reference proteome</keyword>
<dbReference type="Proteomes" id="UP000051202">
    <property type="component" value="Unassembled WGS sequence"/>
</dbReference>
<dbReference type="RefSeq" id="WP_058023932.1">
    <property type="nucleotide sequence ID" value="NZ_LNDJ01000047.1"/>
</dbReference>
<dbReference type="AlphaFoldDB" id="A0A0T6DTT0"/>
<proteinExistence type="predicted"/>
<evidence type="ECO:0000313" key="2">
    <source>
        <dbReference type="Proteomes" id="UP000051202"/>
    </source>
</evidence>
<name>A0A0T6DTT0_9GAMM</name>